<dbReference type="OrthoDB" id="7988755at2"/>
<keyword evidence="3" id="KW-0378">Hydrolase</keyword>
<evidence type="ECO:0000256" key="1">
    <source>
        <dbReference type="SAM" id="MobiDB-lite"/>
    </source>
</evidence>
<proteinExistence type="predicted"/>
<evidence type="ECO:0000313" key="3">
    <source>
        <dbReference type="EMBL" id="MXQ09997.1"/>
    </source>
</evidence>
<sequence>MRRSLIAFVFLGSCLAAPLGFAATPPKQPEQGPGGSDYKIAEVVKRGTGTVSSGAYIFHGDDTPAARPVAVFFHSWGAVNPALYGGFINHLARRGYLVIFPRFQDVNRSRPADASVRAEVLIFNALTALADDPQARPDPTRVVFVGHSAGVPIALNVAANIEQNQLPAPRLIFGLVPGGVASTEKERGIVLRDLSTVDRQTLLITMNGDREHLPGDRASRRIFEATSAVPATRKLFMRASSDDHGYPPLTATLAFPGSPRAEYDAAAIKLLPEPPRDPKQKNTWRWSADMALTGPQTILTQQLGNNATDTLDYLAVWKTFEMAAEAAFAGKDATALARNPKFLDMGSWSDGWPVRRLSAQMPKVEGQEEKPERGPRRRLNMNPAADSKEGLAQLPGRRP</sequence>
<dbReference type="SUPFAM" id="SSF53474">
    <property type="entry name" value="alpha/beta-Hydrolases"/>
    <property type="match status" value="1"/>
</dbReference>
<dbReference type="RefSeq" id="WP_160882613.1">
    <property type="nucleotide sequence ID" value="NZ_WURB01000001.1"/>
</dbReference>
<keyword evidence="2" id="KW-0732">Signal</keyword>
<evidence type="ECO:0000256" key="2">
    <source>
        <dbReference type="SAM" id="SignalP"/>
    </source>
</evidence>
<feature type="chain" id="PRO_5031416042" evidence="2">
    <location>
        <begin position="23"/>
        <end position="399"/>
    </location>
</feature>
<dbReference type="GO" id="GO:0016787">
    <property type="term" value="F:hydrolase activity"/>
    <property type="evidence" value="ECO:0007669"/>
    <property type="project" value="UniProtKB-KW"/>
</dbReference>
<feature type="compositionally biased region" description="Basic and acidic residues" evidence="1">
    <location>
        <begin position="365"/>
        <end position="374"/>
    </location>
</feature>
<reference evidence="3 4" key="1">
    <citation type="submission" date="2019-12" db="EMBL/GenBank/DDBJ databases">
        <authorList>
            <person name="Yuan C.-G."/>
        </authorList>
    </citation>
    <scope>NUCLEOTIDE SEQUENCE [LARGE SCALE GENOMIC DNA]</scope>
    <source>
        <strain evidence="3 4">KCTC 23863</strain>
    </source>
</reference>
<keyword evidence="4" id="KW-1185">Reference proteome</keyword>
<dbReference type="Pfam" id="PF07224">
    <property type="entry name" value="Chlorophyllase"/>
    <property type="match status" value="1"/>
</dbReference>
<name>A0A7X3MN17_9HYPH</name>
<organism evidence="3 4">
    <name type="scientific">Microvirga makkahensis</name>
    <dbReference type="NCBI Taxonomy" id="1128670"/>
    <lineage>
        <taxon>Bacteria</taxon>
        <taxon>Pseudomonadati</taxon>
        <taxon>Pseudomonadota</taxon>
        <taxon>Alphaproteobacteria</taxon>
        <taxon>Hyphomicrobiales</taxon>
        <taxon>Methylobacteriaceae</taxon>
        <taxon>Microvirga</taxon>
    </lineage>
</organism>
<dbReference type="InterPro" id="IPR029058">
    <property type="entry name" value="AB_hydrolase_fold"/>
</dbReference>
<dbReference type="EMBL" id="WURB01000001">
    <property type="protein sequence ID" value="MXQ09997.1"/>
    <property type="molecule type" value="Genomic_DNA"/>
</dbReference>
<dbReference type="AlphaFoldDB" id="A0A7X3MN17"/>
<dbReference type="InterPro" id="IPR017395">
    <property type="entry name" value="Chlorophyllase-like"/>
</dbReference>
<comment type="caution">
    <text evidence="3">The sequence shown here is derived from an EMBL/GenBank/DDBJ whole genome shotgun (WGS) entry which is preliminary data.</text>
</comment>
<reference evidence="3 4" key="2">
    <citation type="submission" date="2020-01" db="EMBL/GenBank/DDBJ databases">
        <title>Microvirga sp. nov., an arsenate reduction bacterium isolated from Tibet hotspring sediments.</title>
        <authorList>
            <person name="Xian W.-D."/>
            <person name="Li W.-J."/>
        </authorList>
    </citation>
    <scope>NUCLEOTIDE SEQUENCE [LARGE SCALE GENOMIC DNA]</scope>
    <source>
        <strain evidence="3 4">KCTC 23863</strain>
    </source>
</reference>
<gene>
    <name evidence="3" type="ORF">GR328_00700</name>
</gene>
<dbReference type="Proteomes" id="UP000436483">
    <property type="component" value="Unassembled WGS sequence"/>
</dbReference>
<protein>
    <submittedName>
        <fullName evidence="3">Alpha/beta hydrolase fold domain-containing protein</fullName>
    </submittedName>
</protein>
<accession>A0A7X3MN17</accession>
<evidence type="ECO:0000313" key="4">
    <source>
        <dbReference type="Proteomes" id="UP000436483"/>
    </source>
</evidence>
<dbReference type="Gene3D" id="3.40.50.1820">
    <property type="entry name" value="alpha/beta hydrolase"/>
    <property type="match status" value="1"/>
</dbReference>
<feature type="region of interest" description="Disordered" evidence="1">
    <location>
        <begin position="358"/>
        <end position="399"/>
    </location>
</feature>
<feature type="signal peptide" evidence="2">
    <location>
        <begin position="1"/>
        <end position="22"/>
    </location>
</feature>